<protein>
    <submittedName>
        <fullName evidence="5">Uncharacterized protein</fullName>
    </submittedName>
</protein>
<evidence type="ECO:0000313" key="5">
    <source>
        <dbReference type="EMBL" id="KAL1534402.1"/>
    </source>
</evidence>
<feature type="domain" description="U1-type" evidence="4">
    <location>
        <begin position="1553"/>
        <end position="1587"/>
    </location>
</feature>
<keyword evidence="2" id="KW-0812">Transmembrane</keyword>
<dbReference type="SMART" id="SM00451">
    <property type="entry name" value="ZnF_U1"/>
    <property type="match status" value="10"/>
</dbReference>
<feature type="domain" description="U1-type" evidence="4">
    <location>
        <begin position="254"/>
        <end position="288"/>
    </location>
</feature>
<feature type="transmembrane region" description="Helical" evidence="2">
    <location>
        <begin position="6"/>
        <end position="26"/>
    </location>
</feature>
<evidence type="ECO:0000259" key="4">
    <source>
        <dbReference type="SMART" id="SM00451"/>
    </source>
</evidence>
<feature type="domain" description="C2H2-type" evidence="3">
    <location>
        <begin position="1058"/>
        <end position="1082"/>
    </location>
</feature>
<feature type="domain" description="C2H2-type" evidence="3">
    <location>
        <begin position="501"/>
        <end position="521"/>
    </location>
</feature>
<feature type="domain" description="U1-type" evidence="4">
    <location>
        <begin position="595"/>
        <end position="629"/>
    </location>
</feature>
<feature type="domain" description="C2H2-type" evidence="3">
    <location>
        <begin position="1392"/>
        <end position="1416"/>
    </location>
</feature>
<feature type="region of interest" description="Disordered" evidence="1">
    <location>
        <begin position="277"/>
        <end position="306"/>
    </location>
</feature>
<feature type="domain" description="U1-type" evidence="4">
    <location>
        <begin position="498"/>
        <end position="532"/>
    </location>
</feature>
<dbReference type="SUPFAM" id="SSF57667">
    <property type="entry name" value="beta-beta-alpha zinc fingers"/>
    <property type="match status" value="6"/>
</dbReference>
<feature type="domain" description="U1-type" evidence="4">
    <location>
        <begin position="1154"/>
        <end position="1188"/>
    </location>
</feature>
<feature type="domain" description="U1-type" evidence="4">
    <location>
        <begin position="1055"/>
        <end position="1089"/>
    </location>
</feature>
<keyword evidence="2" id="KW-1133">Transmembrane helix</keyword>
<feature type="domain" description="C2H2-type" evidence="3">
    <location>
        <begin position="1556"/>
        <end position="1580"/>
    </location>
</feature>
<dbReference type="InterPro" id="IPR004345">
    <property type="entry name" value="TB2_DP1_HVA22"/>
</dbReference>
<organism evidence="5 6">
    <name type="scientific">Salvia divinorum</name>
    <name type="common">Maria pastora</name>
    <name type="synonym">Diviner's sage</name>
    <dbReference type="NCBI Taxonomy" id="28513"/>
    <lineage>
        <taxon>Eukaryota</taxon>
        <taxon>Viridiplantae</taxon>
        <taxon>Streptophyta</taxon>
        <taxon>Embryophyta</taxon>
        <taxon>Tracheophyta</taxon>
        <taxon>Spermatophyta</taxon>
        <taxon>Magnoliopsida</taxon>
        <taxon>eudicotyledons</taxon>
        <taxon>Gunneridae</taxon>
        <taxon>Pentapetalae</taxon>
        <taxon>asterids</taxon>
        <taxon>lamiids</taxon>
        <taxon>Lamiales</taxon>
        <taxon>Lamiaceae</taxon>
        <taxon>Nepetoideae</taxon>
        <taxon>Mentheae</taxon>
        <taxon>Salviinae</taxon>
        <taxon>Salvia</taxon>
        <taxon>Salvia subgen. Calosphace</taxon>
    </lineage>
</organism>
<comment type="caution">
    <text evidence="5">The sequence shown here is derived from an EMBL/GenBank/DDBJ whole genome shotgun (WGS) entry which is preliminary data.</text>
</comment>
<dbReference type="EMBL" id="JBEAFC010000012">
    <property type="protein sequence ID" value="KAL1534402.1"/>
    <property type="molecule type" value="Genomic_DNA"/>
</dbReference>
<feature type="domain" description="U1-type" evidence="4">
    <location>
        <begin position="163"/>
        <end position="197"/>
    </location>
</feature>
<proteinExistence type="predicted"/>
<dbReference type="Gene3D" id="3.30.160.60">
    <property type="entry name" value="Classic Zinc Finger"/>
    <property type="match status" value="6"/>
</dbReference>
<evidence type="ECO:0000256" key="1">
    <source>
        <dbReference type="SAM" id="MobiDB-lite"/>
    </source>
</evidence>
<dbReference type="PANTHER" id="PTHR47487:SF8">
    <property type="entry name" value="OS08G0270900 PROTEIN"/>
    <property type="match status" value="1"/>
</dbReference>
<evidence type="ECO:0000313" key="6">
    <source>
        <dbReference type="Proteomes" id="UP001567538"/>
    </source>
</evidence>
<feature type="transmembrane region" description="Helical" evidence="2">
    <location>
        <begin position="46"/>
        <end position="70"/>
    </location>
</feature>
<feature type="region of interest" description="Disordered" evidence="1">
    <location>
        <begin position="786"/>
        <end position="810"/>
    </location>
</feature>
<feature type="domain" description="U1-type" evidence="4">
    <location>
        <begin position="349"/>
        <end position="383"/>
    </location>
</feature>
<feature type="domain" description="C2H2-type" evidence="3">
    <location>
        <begin position="1507"/>
        <end position="1531"/>
    </location>
</feature>
<feature type="compositionally biased region" description="Basic residues" evidence="1">
    <location>
        <begin position="801"/>
        <end position="810"/>
    </location>
</feature>
<dbReference type="InterPro" id="IPR036236">
    <property type="entry name" value="Znf_C2H2_sf"/>
</dbReference>
<dbReference type="PANTHER" id="PTHR47487">
    <property type="entry name" value="OS06G0651300 PROTEIN-RELATED"/>
    <property type="match status" value="1"/>
</dbReference>
<accession>A0ABD1FRD0</accession>
<gene>
    <name evidence="5" type="ORF">AAHA92_30584</name>
</gene>
<keyword evidence="6" id="KW-1185">Reference proteome</keyword>
<sequence length="1594" mass="177522">MALLKFALLCIDLVGWPAIALVYPLFVSIRAVETGSGYHMRKLVRYWIIFSLFSLLEFAFVKIIEWIPFWSGVRLAVSFCLVMPQFEGACLAYQGLVSSVIDRFGMLMEERLCKRKTVLDILDKYINENGSEALEKLIASQMTPPEASVENRCPETPLLKKSEQEWTCGICKITNVGESTLNAHLRGSMHKSKRRILKASMLNEKDTGSSPLWQVQHTRSFSAAWDLKGTYAAAEFKERMPPKQPENPLLKKAEQEWTCDLCKVTTASKSMLNAHLQGSKHKSNLESPKASFLDSKDTGPSPLVEHAQSIPAGWDLKGTYVDSEVKEMTPPKETAEKSDLETPLHEKAHQEWNCDQCKVTTTDPLRLNGHLQGCKHKAKLETILKESLLDAKDTGPILPLHSQPVSAAWDPNRILEAAKDKELMLPKETAETRLPETPLLKKAQQEWTAFITNAEHAQSIPAGWDLKGTYAAAEVKEMPPNETAEKWSAGTPLHEKACQEWNCDLCKVTTTDPLMFNGHLQGCSRNAKLKTIQKESLLEANDTGPFSPLVQHAQPVSATWDLNRTLEAAKDKEMMPLKETAEMRLPETPLLKNSQQELTGDLCKVTNESELILNDHLQGSQHKSKLETTLKSSFLEAKDTGPSPSQQEQHLQSVSAAWDLNGTYAAFEDENIMPPKETTERRLPATPLLKKDKQEWTDDLCKVHHMESVSATWDLKKTFADAEVEDLMPPKETAEKRHSETPLLKKVEPEGTDDVFNVTTKSKLMLNDHVQGNQHKSKLESTLKASLLKAKDTGPSSLGRSSRRRRKAKLKTIQKESLLEAKDTGPFSPLVQDAQPLSATWDLYGTLEAAKDKEMMQPKETTEMRPPETPLLKKSQQELTGDLSKVTTESELMLNDHLQGSQHKSKLETTLKASLLEAKDTGPSPSQVQHLQPFSAAWDLNGTYAAFEDEKIMPPKETAERRLPATPLLKKDKQEWTGDLCKVPTESMSTLNDHLEASNPKSKLELTLEVERAQSIPAACEPKGSYAAAEVKEIMSPKETAEKLAPGTPLLKKSCQEWTCDLCKVTTPCEITLNGHLQGRKHKAKLETIRKESLVDAKDTGSFSPLVQHTQPVFVFAACDLKGTLEAAKDKEIMPPKETAEQRLPETPLLKKSQQEWTGDLCRVTTESESMLNGHLQGSQHKSKLETTLNASSFVAEDTEPSPSVHHMESVSATWDLKGTYAAAEVEDLMPPKETAENRHPETSLLKKVQPEGTGDVFNVTPKSESMLNDHVQGNQHRSKLESSLEASLLKAKDTGPSSLTGHFEWSDSHRDVKVVKTEAKSGSLAALQELLLLSKHVSPYPLQLQLHLHLQVHYAQPIELSKRTYVNTEVKETMPPSEASRAGTPPLKKEWSCGLCKVKATCEKNLNAHLLGSKHKAQLQTSMKESLLELEKHTARKTGHVEWNDSHKDVQFVKSEAKNGSSALQEVQYAQPIEAPKRTYANAEVKETMPPPEASRPGTPPLKKEWSCGLCKVKAACEQNLNAHLLGSKHKAKLESLKNRKGKPVVLEICGTFKHWCIICDAKLISDVDLASHIGGKRHASRIDEIEKLETSL</sequence>
<dbReference type="Pfam" id="PF12874">
    <property type="entry name" value="zf-met"/>
    <property type="match status" value="8"/>
</dbReference>
<evidence type="ECO:0000259" key="3">
    <source>
        <dbReference type="SMART" id="SM00355"/>
    </source>
</evidence>
<dbReference type="InterPro" id="IPR013087">
    <property type="entry name" value="Znf_C2H2_type"/>
</dbReference>
<feature type="domain" description="C2H2-type" evidence="3">
    <location>
        <begin position="1157"/>
        <end position="1181"/>
    </location>
</feature>
<feature type="domain" description="C2H2-type" evidence="3">
    <location>
        <begin position="352"/>
        <end position="376"/>
    </location>
</feature>
<dbReference type="SMART" id="SM00355">
    <property type="entry name" value="ZnF_C2H2"/>
    <property type="match status" value="9"/>
</dbReference>
<feature type="domain" description="U1-type" evidence="4">
    <location>
        <begin position="1504"/>
        <end position="1538"/>
    </location>
</feature>
<reference evidence="5 6" key="1">
    <citation type="submission" date="2024-06" db="EMBL/GenBank/DDBJ databases">
        <title>A chromosome level genome sequence of Diviner's sage (Salvia divinorum).</title>
        <authorList>
            <person name="Ford S.A."/>
            <person name="Ro D.-K."/>
            <person name="Ness R.W."/>
            <person name="Phillips M.A."/>
        </authorList>
    </citation>
    <scope>NUCLEOTIDE SEQUENCE [LARGE SCALE GENOMIC DNA]</scope>
    <source>
        <strain evidence="5">SAF-2024a</strain>
        <tissue evidence="5">Leaf</tissue>
    </source>
</reference>
<name>A0ABD1FRD0_SALDI</name>
<feature type="domain" description="C2H2-type" evidence="3">
    <location>
        <begin position="257"/>
        <end position="281"/>
    </location>
</feature>
<feature type="domain" description="U1-type" evidence="4">
    <location>
        <begin position="1389"/>
        <end position="1423"/>
    </location>
</feature>
<feature type="domain" description="C2H2-type" evidence="3">
    <location>
        <begin position="166"/>
        <end position="190"/>
    </location>
</feature>
<dbReference type="InterPro" id="IPR003604">
    <property type="entry name" value="Matrin/U1-like-C_Znf_C2H2"/>
</dbReference>
<dbReference type="Pfam" id="PF03134">
    <property type="entry name" value="TB2_DP1_HVA22"/>
    <property type="match status" value="1"/>
</dbReference>
<evidence type="ECO:0000256" key="2">
    <source>
        <dbReference type="SAM" id="Phobius"/>
    </source>
</evidence>
<dbReference type="Proteomes" id="UP001567538">
    <property type="component" value="Unassembled WGS sequence"/>
</dbReference>
<keyword evidence="2" id="KW-0472">Membrane</keyword>